<dbReference type="InterPro" id="IPR042267">
    <property type="entry name" value="VTC_sf"/>
</dbReference>
<dbReference type="InterPro" id="IPR033469">
    <property type="entry name" value="CYTH-like_dom_sf"/>
</dbReference>
<dbReference type="EMBL" id="AKFT01000164">
    <property type="protein sequence ID" value="EJF40994.1"/>
    <property type="molecule type" value="Genomic_DNA"/>
</dbReference>
<dbReference type="AlphaFoldDB" id="J0N2I3"/>
<comment type="caution">
    <text evidence="3">The sequence shown here is derived from an EMBL/GenBank/DDBJ whole genome shotgun (WGS) entry which is preliminary data.</text>
</comment>
<dbReference type="SUPFAM" id="SSF55154">
    <property type="entry name" value="CYTH-like phosphatases"/>
    <property type="match status" value="1"/>
</dbReference>
<dbReference type="RefSeq" id="WP_008732494.1">
    <property type="nucleotide sequence ID" value="NZ_AKFT01000164.1"/>
</dbReference>
<dbReference type="Gene3D" id="3.20.100.30">
    <property type="entry name" value="VTC, catalytic tunnel domain"/>
    <property type="match status" value="1"/>
</dbReference>
<evidence type="ECO:0000256" key="1">
    <source>
        <dbReference type="SAM" id="MobiDB-lite"/>
    </source>
</evidence>
<feature type="domain" description="VTC" evidence="2">
    <location>
        <begin position="33"/>
        <end position="264"/>
    </location>
</feature>
<dbReference type="Proteomes" id="UP000002941">
    <property type="component" value="Unassembled WGS sequence"/>
</dbReference>
<evidence type="ECO:0000313" key="4">
    <source>
        <dbReference type="Proteomes" id="UP000002941"/>
    </source>
</evidence>
<dbReference type="PATRIC" id="fig|1125718.3.peg.2060"/>
<dbReference type="InterPro" id="IPR018966">
    <property type="entry name" value="VTC_domain"/>
</dbReference>
<evidence type="ECO:0000259" key="2">
    <source>
        <dbReference type="Pfam" id="PF09359"/>
    </source>
</evidence>
<proteinExistence type="predicted"/>
<protein>
    <submittedName>
        <fullName evidence="3">VTC domain protein</fullName>
    </submittedName>
</protein>
<organism evidence="3 4">
    <name type="scientific">Actinomyces massiliensis F0489</name>
    <dbReference type="NCBI Taxonomy" id="1125718"/>
    <lineage>
        <taxon>Bacteria</taxon>
        <taxon>Bacillati</taxon>
        <taxon>Actinomycetota</taxon>
        <taxon>Actinomycetes</taxon>
        <taxon>Actinomycetales</taxon>
        <taxon>Actinomycetaceae</taxon>
        <taxon>Actinomyces</taxon>
    </lineage>
</organism>
<keyword evidence="4" id="KW-1185">Reference proteome</keyword>
<feature type="region of interest" description="Disordered" evidence="1">
    <location>
        <begin position="198"/>
        <end position="224"/>
    </location>
</feature>
<evidence type="ECO:0000313" key="3">
    <source>
        <dbReference type="EMBL" id="EJF40994.1"/>
    </source>
</evidence>
<dbReference type="Pfam" id="PF09359">
    <property type="entry name" value="VTC"/>
    <property type="match status" value="1"/>
</dbReference>
<reference evidence="3 4" key="1">
    <citation type="submission" date="2012-05" db="EMBL/GenBank/DDBJ databases">
        <authorList>
            <person name="Harkins D.M."/>
            <person name="Madupu R."/>
            <person name="Durkin A.S."/>
            <person name="Torralba M."/>
            <person name="Methe B."/>
            <person name="Sutton G.G."/>
            <person name="Nelson K.E."/>
        </authorList>
    </citation>
    <scope>NUCLEOTIDE SEQUENCE [LARGE SCALE GENOMIC DNA]</scope>
    <source>
        <strain evidence="3 4">F0489</strain>
    </source>
</reference>
<gene>
    <name evidence="3" type="ORF">HMPREF1318_1328</name>
</gene>
<dbReference type="OrthoDB" id="148766at2"/>
<dbReference type="eggNOG" id="COG3025">
    <property type="taxonomic scope" value="Bacteria"/>
</dbReference>
<sequence>MPAAAPTTTALDTERLTATTLEDLNASAGLLTRIDRKYLVASDTAQGVIDALAERALVLDIDGRRCFSYASTYFDTPELGSYFQAAHKRRRRFKIRTRSYLDSGLTFLEVKTRGPRGATIKQRMDYRAADADHLTPEGLGFIADCLAPLSGSVRDARRVARSLKPVMSTTYRRTTLHLPDDGARATIDTDLTWTAFASGEDGEGEERGSGTRATRRGAPRPAGPLAVVETKNPARCSPTDRYLWASGHRPSRISKYATGMAVLHPELPANKWHRLLTRELGSTARAA</sequence>
<accession>J0N2I3</accession>
<name>J0N2I3_9ACTO</name>
<dbReference type="GO" id="GO:0006799">
    <property type="term" value="P:polyphosphate biosynthetic process"/>
    <property type="evidence" value="ECO:0007669"/>
    <property type="project" value="UniProtKB-ARBA"/>
</dbReference>
<dbReference type="CDD" id="cd07750">
    <property type="entry name" value="PolyPPase_VTC_like"/>
    <property type="match status" value="1"/>
</dbReference>